<proteinExistence type="predicted"/>
<evidence type="ECO:0000313" key="1">
    <source>
        <dbReference type="EMBL" id="MSS84987.1"/>
    </source>
</evidence>
<sequence length="132" mass="14596">MTTTNRERMIEAIRSVELNETRDITGPITIGYSEAEAIVTAIHNLLDEPEDKRPHVDFDLAAEIDDVHIETTVSVRYPRNHGADAARIIFEAFQNDQTFVQLLMMLAERGDASAVGLLLTAGNDAGEDGDDR</sequence>
<organism evidence="1 2">
    <name type="scientific">Scrofimicrobium canadense</name>
    <dbReference type="NCBI Taxonomy" id="2652290"/>
    <lineage>
        <taxon>Bacteria</taxon>
        <taxon>Bacillati</taxon>
        <taxon>Actinomycetota</taxon>
        <taxon>Actinomycetes</taxon>
        <taxon>Actinomycetales</taxon>
        <taxon>Actinomycetaceae</taxon>
        <taxon>Scrofimicrobium</taxon>
    </lineage>
</organism>
<name>A0A6N7VT77_9ACTO</name>
<evidence type="ECO:0000313" key="2">
    <source>
        <dbReference type="Proteomes" id="UP000470875"/>
    </source>
</evidence>
<reference evidence="1 2" key="1">
    <citation type="submission" date="2019-08" db="EMBL/GenBank/DDBJ databases">
        <title>In-depth cultivation of the pig gut microbiome towards novel bacterial diversity and tailored functional studies.</title>
        <authorList>
            <person name="Wylensek D."/>
            <person name="Hitch T.C.A."/>
            <person name="Clavel T."/>
        </authorList>
    </citation>
    <scope>NUCLEOTIDE SEQUENCE [LARGE SCALE GENOMIC DNA]</scope>
    <source>
        <strain evidence="1 2">WB03_NA08</strain>
    </source>
</reference>
<comment type="caution">
    <text evidence="1">The sequence shown here is derived from an EMBL/GenBank/DDBJ whole genome shotgun (WGS) entry which is preliminary data.</text>
</comment>
<dbReference type="RefSeq" id="WP_154545837.1">
    <property type="nucleotide sequence ID" value="NZ_VULO01000011.1"/>
</dbReference>
<keyword evidence="2" id="KW-1185">Reference proteome</keyword>
<dbReference type="EMBL" id="VULO01000011">
    <property type="protein sequence ID" value="MSS84987.1"/>
    <property type="molecule type" value="Genomic_DNA"/>
</dbReference>
<dbReference type="Proteomes" id="UP000470875">
    <property type="component" value="Unassembled WGS sequence"/>
</dbReference>
<dbReference type="AlphaFoldDB" id="A0A6N7VT77"/>
<gene>
    <name evidence="1" type="ORF">FYJ24_09465</name>
</gene>
<accession>A0A6N7VT77</accession>
<protein>
    <submittedName>
        <fullName evidence="1">Uncharacterized protein</fullName>
    </submittedName>
</protein>